<evidence type="ECO:0000256" key="3">
    <source>
        <dbReference type="ARBA" id="ARBA00022827"/>
    </source>
</evidence>
<accession>S3CKS2</accession>
<dbReference type="InterPro" id="IPR036188">
    <property type="entry name" value="FAD/NAD-bd_sf"/>
</dbReference>
<keyword evidence="5" id="KW-0732">Signal</keyword>
<dbReference type="InterPro" id="IPR027477">
    <property type="entry name" value="Succ_DH/fumarate_Rdtase_cat_sf"/>
</dbReference>
<dbReference type="Proteomes" id="UP000014400">
    <property type="component" value="Unassembled WGS sequence"/>
</dbReference>
<evidence type="ECO:0000256" key="5">
    <source>
        <dbReference type="SAM" id="SignalP"/>
    </source>
</evidence>
<dbReference type="eggNOG" id="COG1053">
    <property type="taxonomic scope" value="Bacteria"/>
</dbReference>
<dbReference type="AlphaFoldDB" id="S3CKS2"/>
<evidence type="ECO:0000313" key="8">
    <source>
        <dbReference type="Proteomes" id="UP000014400"/>
    </source>
</evidence>
<dbReference type="Gene3D" id="3.90.700.10">
    <property type="entry name" value="Succinate dehydrogenase/fumarate reductase flavoprotein, catalytic domain"/>
    <property type="match status" value="1"/>
</dbReference>
<dbReference type="Pfam" id="PF00890">
    <property type="entry name" value="FAD_binding_2"/>
    <property type="match status" value="1"/>
</dbReference>
<dbReference type="PRINTS" id="PR00411">
    <property type="entry name" value="PNDRDTASEI"/>
</dbReference>
<dbReference type="SUPFAM" id="SSF56425">
    <property type="entry name" value="Succinate dehydrogenase/fumarate reductase flavoprotein, catalytic domain"/>
    <property type="match status" value="1"/>
</dbReference>
<sequence length="498" mass="53470">MKQVLIAAAVAMTFAPAWAADQTYNVDVVVVGAGAGGTVAAVSAVEGGLKTLMLEKNAFAGGAGNFMEGSFAAESFMQKEKGVKLTKIQAFNEMAAYHHWRINAPLVKAFVDLSGDTIQWVYDHGVHWKEVKTAWRDKADLTWHIYPSAGSLPKAMVETFKAKGGTLLLSTPAEKLIYKDGKVEGVVAKNAKGDTITVNAKNVILATGGYNFNVDMVKKLTGIDMIPVGAPGRTGDGIKMAMDVGAIGDNMGPMMINGAFMPAEGEAICNGANKEVRALFRQGLLYVDSTGSRFFNEELTIDWPQASNAIARTGEWTYIVFDEATKREFSTEGKGYPNPCGNFIQRHQAATQLDALLKANEAKGNVFIGNTIEEVAKKAGMDPATLKASADMMTKFAKQGRDDQFGKDKYYLRAVSEGPFYVVRGKLNTLTSLNGVKVNADLQVLDKNDHVIQGLYAIGHDAGGVYGDSYDLKVGEGTASAFAINSGRMAVRKILADK</sequence>
<reference evidence="7 8" key="1">
    <citation type="submission" date="2013-04" db="EMBL/GenBank/DDBJ databases">
        <title>The Genome Sequence of Sutterella wadsworthensis HGA0223.</title>
        <authorList>
            <consortium name="The Broad Institute Genomics Platform"/>
            <person name="Earl A."/>
            <person name="Ward D."/>
            <person name="Feldgarden M."/>
            <person name="Gevers D."/>
            <person name="Schmidt T.M."/>
            <person name="Dover J."/>
            <person name="Dai D."/>
            <person name="Walker B."/>
            <person name="Young S."/>
            <person name="Zeng Q."/>
            <person name="Gargeya S."/>
            <person name="Fitzgerald M."/>
            <person name="Haas B."/>
            <person name="Abouelleil A."/>
            <person name="Allen A.W."/>
            <person name="Alvarado L."/>
            <person name="Arachchi H.M."/>
            <person name="Berlin A.M."/>
            <person name="Chapman S.B."/>
            <person name="Gainer-Dewar J."/>
            <person name="Goldberg J."/>
            <person name="Griggs A."/>
            <person name="Gujja S."/>
            <person name="Hansen M."/>
            <person name="Howarth C."/>
            <person name="Imamovic A."/>
            <person name="Ireland A."/>
            <person name="Larimer J."/>
            <person name="McCowan C."/>
            <person name="Murphy C."/>
            <person name="Pearson M."/>
            <person name="Poon T.W."/>
            <person name="Priest M."/>
            <person name="Roberts A."/>
            <person name="Saif S."/>
            <person name="Shea T."/>
            <person name="Sisk P."/>
            <person name="Sykes S."/>
            <person name="Wortman J."/>
            <person name="Nusbaum C."/>
            <person name="Birren B."/>
        </authorList>
    </citation>
    <scope>NUCLEOTIDE SEQUENCE [LARGE SCALE GENOMIC DNA]</scope>
    <source>
        <strain evidence="7 8">HGA0223</strain>
    </source>
</reference>
<dbReference type="GO" id="GO:0008202">
    <property type="term" value="P:steroid metabolic process"/>
    <property type="evidence" value="ECO:0007669"/>
    <property type="project" value="UniProtKB-ARBA"/>
</dbReference>
<keyword evidence="8" id="KW-1185">Reference proteome</keyword>
<evidence type="ECO:0000256" key="4">
    <source>
        <dbReference type="ARBA" id="ARBA00023002"/>
    </source>
</evidence>
<comment type="caution">
    <text evidence="7">The sequence shown here is derived from an EMBL/GenBank/DDBJ whole genome shotgun (WGS) entry which is preliminary data.</text>
</comment>
<dbReference type="STRING" id="1203554.HMPREF1476_00435"/>
<dbReference type="HOGENOM" id="CLU_011398_4_3_4"/>
<dbReference type="EMBL" id="ATCF01000005">
    <property type="protein sequence ID" value="EPE01125.1"/>
    <property type="molecule type" value="Genomic_DNA"/>
</dbReference>
<dbReference type="SUPFAM" id="SSF51905">
    <property type="entry name" value="FAD/NAD(P)-binding domain"/>
    <property type="match status" value="1"/>
</dbReference>
<comment type="cofactor">
    <cofactor evidence="1">
        <name>FAD</name>
        <dbReference type="ChEBI" id="CHEBI:57692"/>
    </cofactor>
</comment>
<dbReference type="PANTHER" id="PTHR43400">
    <property type="entry name" value="FUMARATE REDUCTASE"/>
    <property type="match status" value="1"/>
</dbReference>
<feature type="chain" id="PRO_5004507353" description="FAD-dependent oxidoreductase 2 FAD-binding domain-containing protein" evidence="5">
    <location>
        <begin position="20"/>
        <end position="498"/>
    </location>
</feature>
<dbReference type="InterPro" id="IPR003953">
    <property type="entry name" value="FAD-dep_OxRdtase_2_FAD-bd"/>
</dbReference>
<feature type="domain" description="FAD-dependent oxidoreductase 2 FAD-binding" evidence="6">
    <location>
        <begin position="27"/>
        <end position="467"/>
    </location>
</feature>
<dbReference type="GO" id="GO:0016491">
    <property type="term" value="F:oxidoreductase activity"/>
    <property type="evidence" value="ECO:0007669"/>
    <property type="project" value="UniProtKB-KW"/>
</dbReference>
<dbReference type="Gene3D" id="3.50.50.60">
    <property type="entry name" value="FAD/NAD(P)-binding domain"/>
    <property type="match status" value="1"/>
</dbReference>
<protein>
    <recommendedName>
        <fullName evidence="6">FAD-dependent oxidoreductase 2 FAD-binding domain-containing protein</fullName>
    </recommendedName>
</protein>
<evidence type="ECO:0000256" key="1">
    <source>
        <dbReference type="ARBA" id="ARBA00001974"/>
    </source>
</evidence>
<organism evidence="7 8">
    <name type="scientific">Sutterella wadsworthensis HGA0223</name>
    <dbReference type="NCBI Taxonomy" id="1203554"/>
    <lineage>
        <taxon>Bacteria</taxon>
        <taxon>Pseudomonadati</taxon>
        <taxon>Pseudomonadota</taxon>
        <taxon>Betaproteobacteria</taxon>
        <taxon>Burkholderiales</taxon>
        <taxon>Sutterellaceae</taxon>
        <taxon>Sutterella</taxon>
    </lineage>
</organism>
<evidence type="ECO:0000313" key="7">
    <source>
        <dbReference type="EMBL" id="EPE01125.1"/>
    </source>
</evidence>
<feature type="signal peptide" evidence="5">
    <location>
        <begin position="1"/>
        <end position="19"/>
    </location>
</feature>
<evidence type="ECO:0000256" key="2">
    <source>
        <dbReference type="ARBA" id="ARBA00022630"/>
    </source>
</evidence>
<dbReference type="PANTHER" id="PTHR43400:SF10">
    <property type="entry name" value="3-OXOSTEROID 1-DEHYDROGENASE"/>
    <property type="match status" value="1"/>
</dbReference>
<keyword evidence="3" id="KW-0274">FAD</keyword>
<name>S3CKS2_9BURK</name>
<proteinExistence type="predicted"/>
<keyword evidence="4" id="KW-0560">Oxidoreductase</keyword>
<dbReference type="GeneID" id="64061723"/>
<evidence type="ECO:0000259" key="6">
    <source>
        <dbReference type="Pfam" id="PF00890"/>
    </source>
</evidence>
<dbReference type="InterPro" id="IPR050315">
    <property type="entry name" value="FAD-oxidoreductase_2"/>
</dbReference>
<dbReference type="PATRIC" id="fig|1203554.3.peg.421"/>
<keyword evidence="2" id="KW-0285">Flavoprotein</keyword>
<gene>
    <name evidence="7" type="ORF">HMPREF1476_00435</name>
</gene>
<dbReference type="RefSeq" id="WP_016473828.1">
    <property type="nucleotide sequence ID" value="NZ_KE150480.1"/>
</dbReference>